<reference evidence="3" key="1">
    <citation type="submission" date="2023-07" db="EMBL/GenBank/DDBJ databases">
        <authorList>
            <consortium name="AG Swart"/>
            <person name="Singh M."/>
            <person name="Singh A."/>
            <person name="Seah K."/>
            <person name="Emmerich C."/>
        </authorList>
    </citation>
    <scope>NUCLEOTIDE SEQUENCE</scope>
    <source>
        <strain evidence="3">DP1</strain>
    </source>
</reference>
<keyword evidence="4" id="KW-1185">Reference proteome</keyword>
<comment type="caution">
    <text evidence="3">The sequence shown here is derived from an EMBL/GenBank/DDBJ whole genome shotgun (WGS) entry which is preliminary data.</text>
</comment>
<evidence type="ECO:0000313" key="4">
    <source>
        <dbReference type="Proteomes" id="UP001295684"/>
    </source>
</evidence>
<gene>
    <name evidence="3" type="ORF">ECRASSUSDP1_LOCUS15059</name>
</gene>
<keyword evidence="2" id="KW-0732">Signal</keyword>
<sequence>MKITHLLVLAVLVAVIRASRELVDCHSTIEMEEFFVKHYKEITVFYFYDSEQNNNKGFLSSLIGIFSSSNEEDDDQEIMETLNSEYPVMRIDVSREELKELAINVGVTQYPWVLIYHEDHEIVNAKPTLSTAEEIEGKLLDTVVQMNKEKMRYKQFPRQIEFDNEHAKSQIREVDLTPYTQHGSRVAPTQEDLSWNQQHPNSEMTHVDLNPYLPSNAPVESETIEVDFSSNLQKYKEVKSTDEIFPNQSDYNSQVKPVSLTDNTSRTSSQSRAKPQGAVRGSLRSRSQDSPYSRARSRGTYR</sequence>
<dbReference type="AlphaFoldDB" id="A0AAD1XJ60"/>
<dbReference type="Proteomes" id="UP001295684">
    <property type="component" value="Unassembled WGS sequence"/>
</dbReference>
<protein>
    <recommendedName>
        <fullName evidence="5">Thioredoxin domain-containing protein</fullName>
    </recommendedName>
</protein>
<dbReference type="EMBL" id="CAMPGE010015071">
    <property type="protein sequence ID" value="CAI2373713.1"/>
    <property type="molecule type" value="Genomic_DNA"/>
</dbReference>
<evidence type="ECO:0000313" key="3">
    <source>
        <dbReference type="EMBL" id="CAI2373713.1"/>
    </source>
</evidence>
<evidence type="ECO:0008006" key="5">
    <source>
        <dbReference type="Google" id="ProtNLM"/>
    </source>
</evidence>
<accession>A0AAD1XJ60</accession>
<feature type="region of interest" description="Disordered" evidence="1">
    <location>
        <begin position="243"/>
        <end position="302"/>
    </location>
</feature>
<feature type="compositionally biased region" description="Polar residues" evidence="1">
    <location>
        <begin position="246"/>
        <end position="273"/>
    </location>
</feature>
<feature type="signal peptide" evidence="2">
    <location>
        <begin position="1"/>
        <end position="18"/>
    </location>
</feature>
<name>A0AAD1XJ60_EUPCR</name>
<proteinExistence type="predicted"/>
<feature type="chain" id="PRO_5042113801" description="Thioredoxin domain-containing protein" evidence="2">
    <location>
        <begin position="19"/>
        <end position="302"/>
    </location>
</feature>
<evidence type="ECO:0000256" key="1">
    <source>
        <dbReference type="SAM" id="MobiDB-lite"/>
    </source>
</evidence>
<evidence type="ECO:0000256" key="2">
    <source>
        <dbReference type="SAM" id="SignalP"/>
    </source>
</evidence>
<organism evidence="3 4">
    <name type="scientific">Euplotes crassus</name>
    <dbReference type="NCBI Taxonomy" id="5936"/>
    <lineage>
        <taxon>Eukaryota</taxon>
        <taxon>Sar</taxon>
        <taxon>Alveolata</taxon>
        <taxon>Ciliophora</taxon>
        <taxon>Intramacronucleata</taxon>
        <taxon>Spirotrichea</taxon>
        <taxon>Hypotrichia</taxon>
        <taxon>Euplotida</taxon>
        <taxon>Euplotidae</taxon>
        <taxon>Moneuplotes</taxon>
    </lineage>
</organism>